<evidence type="ECO:0000259" key="1">
    <source>
        <dbReference type="Pfam" id="PF14344"/>
    </source>
</evidence>
<accession>A0A229NXK1</accession>
<sequence length="350" mass="37739">MDRHPVWTEWQKASQYSMLAGYYRELDPVISLSYATLHQEAMQRLAVLVHMYGYPPEYPSSVPAAYNESAFLGSSFFPTADSFPLPGLEPDSQWVQYGPSAGASWPVSTGPLTPSSWQPIQSYDFFPVASTGSGASFQPLLGRDKDKAEANNSEAASAFIRLLHAAPGQPELELRLEGAYDSLTAAFLKASPYVQAHQGVHRVQLFPEDSVLAEAAKTDAETAFELNLEAGIRYTVAVTADPQDGGLQLLLFADESESQEDRTKVRLLHLATGGPVDVMVRNGGTLFRNVASGSASPYITLSPAQLSLDLTEAGSLRLLHACEPLRLPAASAGTLLYGGTPPKLHLILDS</sequence>
<comment type="caution">
    <text evidence="2">The sequence shown here is derived from an EMBL/GenBank/DDBJ whole genome shotgun (WGS) entry which is preliminary data.</text>
</comment>
<dbReference type="AlphaFoldDB" id="A0A229NXK1"/>
<dbReference type="OrthoDB" id="2664278at2"/>
<name>A0A229NXK1_9BACL</name>
<feature type="domain" description="DUF4397" evidence="1">
    <location>
        <begin position="158"/>
        <end position="278"/>
    </location>
</feature>
<evidence type="ECO:0000313" key="3">
    <source>
        <dbReference type="Proteomes" id="UP000215145"/>
    </source>
</evidence>
<dbReference type="InterPro" id="IPR025510">
    <property type="entry name" value="DUF4397"/>
</dbReference>
<dbReference type="RefSeq" id="WP_089525375.1">
    <property type="nucleotide sequence ID" value="NZ_NMUQ01000002.1"/>
</dbReference>
<protein>
    <recommendedName>
        <fullName evidence="1">DUF4397 domain-containing protein</fullName>
    </recommendedName>
</protein>
<reference evidence="2 3" key="1">
    <citation type="submission" date="2017-07" db="EMBL/GenBank/DDBJ databases">
        <title>Paenibacillus herberti R33 genome sequencing and assembly.</title>
        <authorList>
            <person name="Su W."/>
        </authorList>
    </citation>
    <scope>NUCLEOTIDE SEQUENCE [LARGE SCALE GENOMIC DNA]</scope>
    <source>
        <strain evidence="2 3">R33</strain>
    </source>
</reference>
<dbReference type="Pfam" id="PF14344">
    <property type="entry name" value="DUF4397"/>
    <property type="match status" value="1"/>
</dbReference>
<evidence type="ECO:0000313" key="2">
    <source>
        <dbReference type="EMBL" id="OXM14557.1"/>
    </source>
</evidence>
<dbReference type="Proteomes" id="UP000215145">
    <property type="component" value="Unassembled WGS sequence"/>
</dbReference>
<dbReference type="EMBL" id="NMUQ01000002">
    <property type="protein sequence ID" value="OXM14557.1"/>
    <property type="molecule type" value="Genomic_DNA"/>
</dbReference>
<proteinExistence type="predicted"/>
<keyword evidence="3" id="KW-1185">Reference proteome</keyword>
<gene>
    <name evidence="2" type="ORF">CGZ75_16630</name>
</gene>
<organism evidence="2 3">
    <name type="scientific">Paenibacillus herberti</name>
    <dbReference type="NCBI Taxonomy" id="1619309"/>
    <lineage>
        <taxon>Bacteria</taxon>
        <taxon>Bacillati</taxon>
        <taxon>Bacillota</taxon>
        <taxon>Bacilli</taxon>
        <taxon>Bacillales</taxon>
        <taxon>Paenibacillaceae</taxon>
        <taxon>Paenibacillus</taxon>
    </lineage>
</organism>